<dbReference type="EC" id="6.3.5.4" evidence="3"/>
<dbReference type="GO" id="GO:0006529">
    <property type="term" value="P:asparagine biosynthetic process"/>
    <property type="evidence" value="ECO:0007669"/>
    <property type="project" value="UniProtKB-KW"/>
</dbReference>
<comment type="pathway">
    <text evidence="1">Amino-acid biosynthesis; L-asparagine biosynthesis; L-asparagine from L-aspartate (L-Gln route): step 1/1.</text>
</comment>
<dbReference type="EMBL" id="PCSZ01000049">
    <property type="protein sequence ID" value="PIP60603.1"/>
    <property type="molecule type" value="Genomic_DNA"/>
</dbReference>
<feature type="active site" description="For GATase activity" evidence="8">
    <location>
        <position position="2"/>
    </location>
</feature>
<keyword evidence="6 8" id="KW-0315">Glutamine amidotransferase</keyword>
<evidence type="ECO:0000256" key="8">
    <source>
        <dbReference type="PIRSR" id="PIRSR001589-1"/>
    </source>
</evidence>
<dbReference type="PANTHER" id="PTHR43284:SF1">
    <property type="entry name" value="ASPARAGINE SYNTHETASE"/>
    <property type="match status" value="1"/>
</dbReference>
<feature type="binding site" evidence="9">
    <location>
        <position position="95"/>
    </location>
    <ligand>
        <name>L-glutamine</name>
        <dbReference type="ChEBI" id="CHEBI:58359"/>
    </ligand>
</feature>
<accession>A0A2H0BSF7</accession>
<dbReference type="CDD" id="cd00712">
    <property type="entry name" value="AsnB"/>
    <property type="match status" value="1"/>
</dbReference>
<comment type="catalytic activity">
    <reaction evidence="7">
        <text>L-aspartate + L-glutamine + ATP + H2O = L-asparagine + L-glutamate + AMP + diphosphate + H(+)</text>
        <dbReference type="Rhea" id="RHEA:12228"/>
        <dbReference type="ChEBI" id="CHEBI:15377"/>
        <dbReference type="ChEBI" id="CHEBI:15378"/>
        <dbReference type="ChEBI" id="CHEBI:29985"/>
        <dbReference type="ChEBI" id="CHEBI:29991"/>
        <dbReference type="ChEBI" id="CHEBI:30616"/>
        <dbReference type="ChEBI" id="CHEBI:33019"/>
        <dbReference type="ChEBI" id="CHEBI:58048"/>
        <dbReference type="ChEBI" id="CHEBI:58359"/>
        <dbReference type="ChEBI" id="CHEBI:456215"/>
        <dbReference type="EC" id="6.3.5.4"/>
    </reaction>
</comment>
<dbReference type="Proteomes" id="UP000231581">
    <property type="component" value="Unassembled WGS sequence"/>
</dbReference>
<evidence type="ECO:0000256" key="3">
    <source>
        <dbReference type="ARBA" id="ARBA00012737"/>
    </source>
</evidence>
<evidence type="ECO:0000313" key="12">
    <source>
        <dbReference type="EMBL" id="PIP60603.1"/>
    </source>
</evidence>
<feature type="binding site" evidence="9">
    <location>
        <position position="281"/>
    </location>
    <ligand>
        <name>ATP</name>
        <dbReference type="ChEBI" id="CHEBI:30616"/>
    </ligand>
</feature>
<organism evidence="12 13">
    <name type="scientific">Candidatus Uhrbacteria bacterium CG22_combo_CG10-13_8_21_14_all_47_17</name>
    <dbReference type="NCBI Taxonomy" id="1975041"/>
    <lineage>
        <taxon>Bacteria</taxon>
        <taxon>Candidatus Uhriibacteriota</taxon>
    </lineage>
</organism>
<feature type="site" description="Important for beta-aspartyl-AMP intermediate formation" evidence="10">
    <location>
        <position position="361"/>
    </location>
</feature>
<keyword evidence="5 9" id="KW-0067">ATP-binding</keyword>
<dbReference type="PIRSF" id="PIRSF001589">
    <property type="entry name" value="Asn_synthetase_glu-h"/>
    <property type="match status" value="1"/>
</dbReference>
<dbReference type="InterPro" id="IPR017932">
    <property type="entry name" value="GATase_2_dom"/>
</dbReference>
<evidence type="ECO:0000256" key="4">
    <source>
        <dbReference type="ARBA" id="ARBA00022741"/>
    </source>
</evidence>
<evidence type="ECO:0000313" key="13">
    <source>
        <dbReference type="Proteomes" id="UP000231581"/>
    </source>
</evidence>
<dbReference type="PROSITE" id="PS51278">
    <property type="entry name" value="GATASE_TYPE_2"/>
    <property type="match status" value="1"/>
</dbReference>
<dbReference type="InterPro" id="IPR006426">
    <property type="entry name" value="Asn_synth_AEB"/>
</dbReference>
<dbReference type="GO" id="GO:0005829">
    <property type="term" value="C:cytosol"/>
    <property type="evidence" value="ECO:0007669"/>
    <property type="project" value="TreeGrafter"/>
</dbReference>
<dbReference type="AlphaFoldDB" id="A0A2H0BSF7"/>
<dbReference type="GO" id="GO:0005524">
    <property type="term" value="F:ATP binding"/>
    <property type="evidence" value="ECO:0007669"/>
    <property type="project" value="UniProtKB-KW"/>
</dbReference>
<proteinExistence type="inferred from homology"/>
<evidence type="ECO:0000256" key="1">
    <source>
        <dbReference type="ARBA" id="ARBA00005187"/>
    </source>
</evidence>
<protein>
    <recommendedName>
        <fullName evidence="3">asparagine synthase (glutamine-hydrolyzing)</fullName>
        <ecNumber evidence="3">6.3.5.4</ecNumber>
    </recommendedName>
</protein>
<dbReference type="SUPFAM" id="SSF56235">
    <property type="entry name" value="N-terminal nucleophile aminohydrolases (Ntn hydrolases)"/>
    <property type="match status" value="1"/>
</dbReference>
<dbReference type="Pfam" id="PF13522">
    <property type="entry name" value="GATase_6"/>
    <property type="match status" value="1"/>
</dbReference>
<evidence type="ECO:0000256" key="9">
    <source>
        <dbReference type="PIRSR" id="PIRSR001589-2"/>
    </source>
</evidence>
<dbReference type="InterPro" id="IPR029055">
    <property type="entry name" value="Ntn_hydrolases_N"/>
</dbReference>
<dbReference type="SUPFAM" id="SSF52402">
    <property type="entry name" value="Adenine nucleotide alpha hydrolases-like"/>
    <property type="match status" value="1"/>
</dbReference>
<evidence type="ECO:0000256" key="5">
    <source>
        <dbReference type="ARBA" id="ARBA00022840"/>
    </source>
</evidence>
<evidence type="ECO:0000259" key="11">
    <source>
        <dbReference type="PROSITE" id="PS51278"/>
    </source>
</evidence>
<dbReference type="PANTHER" id="PTHR43284">
    <property type="entry name" value="ASPARAGINE SYNTHETASE (GLUTAMINE-HYDROLYZING)"/>
    <property type="match status" value="1"/>
</dbReference>
<feature type="domain" description="Glutamine amidotransferase type-2" evidence="11">
    <location>
        <begin position="2"/>
        <end position="207"/>
    </location>
</feature>
<dbReference type="Gene3D" id="3.60.20.10">
    <property type="entry name" value="Glutamine Phosphoribosylpyrophosphate, subunit 1, domain 1"/>
    <property type="match status" value="1"/>
</dbReference>
<name>A0A2H0BSF7_9BACT</name>
<dbReference type="CDD" id="cd01991">
    <property type="entry name" value="Asn_synthase_B_C"/>
    <property type="match status" value="1"/>
</dbReference>
<dbReference type="GO" id="GO:0004066">
    <property type="term" value="F:asparagine synthase (glutamine-hydrolyzing) activity"/>
    <property type="evidence" value="ECO:0007669"/>
    <property type="project" value="UniProtKB-EC"/>
</dbReference>
<gene>
    <name evidence="12" type="primary">asnB</name>
    <name evidence="12" type="ORF">COX00_02345</name>
</gene>
<dbReference type="InterPro" id="IPR033738">
    <property type="entry name" value="AsnB_N"/>
</dbReference>
<evidence type="ECO:0000256" key="2">
    <source>
        <dbReference type="ARBA" id="ARBA00005752"/>
    </source>
</evidence>
<comment type="similarity">
    <text evidence="2">Belongs to the asparagine synthetase family.</text>
</comment>
<dbReference type="InterPro" id="IPR001962">
    <property type="entry name" value="Asn_synthase"/>
</dbReference>
<dbReference type="InterPro" id="IPR051786">
    <property type="entry name" value="ASN_synthetase/amidase"/>
</dbReference>
<sequence length="609" mass="69775">MCGINGFTFRDSEALRRMHDITKHRGPDDEGFFESDTCSLAHNRLSIIDLSSEGRQPMKTPDGRYVISFNGEIYNYREIRRELETLGETFRSESDTEVLVRAWSIWGEAVLARLNGMFAFAIWDLEQEELTLVRDHAGIKPLYYRVKNEALLFSSSMKALRSLDDQAGIDPVSLNLYFRFLYVPSPRTIISGIQKLPRGHLLRFKKGQIQIVEWHKIEEGQPFTNRAEARTLLRETLSDAVNLQLVSDRPLGVFLSGGIDSTALLGLMRERVPGTIKTFSIGYEATEEAGKYNADFELAKRTADYFQAEHHPIVLSGRDIVDAFPTVIRAMDEPVSNHIQPSTYFLAKYAREEIVVALGGDGADELFGGYSRYWLSARIDQLRKIPASLRPAWLFQMLRKTGLEKKMSTTHDVNRFLSFMGQKAGDVQPLFNPGVFKEDVAREIFAPYFEPAWSDFTNQLMAVDAQTWLPDESLVRSDKLTMAHGLEQRVPFLDPRLFQIAYRIPSAWKLDTRELGKQILREALQDVLPAYLYNEKKRGFFSPAAKWLRGDMLLFAREVLSDGYGEDAYIDLPAVRRMLDQHVSKQGYFLNQIWSVLTYRIWMREVGKG</sequence>
<dbReference type="NCBIfam" id="TIGR01536">
    <property type="entry name" value="asn_synth_AEB"/>
    <property type="match status" value="1"/>
</dbReference>
<keyword evidence="8" id="KW-0061">Asparagine biosynthesis</keyword>
<dbReference type="Pfam" id="PF00733">
    <property type="entry name" value="Asn_synthase"/>
    <property type="match status" value="1"/>
</dbReference>
<keyword evidence="4 9" id="KW-0547">Nucleotide-binding</keyword>
<dbReference type="InterPro" id="IPR014729">
    <property type="entry name" value="Rossmann-like_a/b/a_fold"/>
</dbReference>
<dbReference type="Gene3D" id="3.40.50.620">
    <property type="entry name" value="HUPs"/>
    <property type="match status" value="1"/>
</dbReference>
<evidence type="ECO:0000256" key="7">
    <source>
        <dbReference type="ARBA" id="ARBA00048741"/>
    </source>
</evidence>
<keyword evidence="8" id="KW-0028">Amino-acid biosynthesis</keyword>
<reference evidence="12 13" key="1">
    <citation type="submission" date="2017-09" db="EMBL/GenBank/DDBJ databases">
        <title>Depth-based differentiation of microbial function through sediment-hosted aquifers and enrichment of novel symbionts in the deep terrestrial subsurface.</title>
        <authorList>
            <person name="Probst A.J."/>
            <person name="Ladd B."/>
            <person name="Jarett J.K."/>
            <person name="Geller-Mcgrath D.E."/>
            <person name="Sieber C.M."/>
            <person name="Emerson J.B."/>
            <person name="Anantharaman K."/>
            <person name="Thomas B.C."/>
            <person name="Malmstrom R."/>
            <person name="Stieglmeier M."/>
            <person name="Klingl A."/>
            <person name="Woyke T."/>
            <person name="Ryan C.M."/>
            <person name="Banfield J.F."/>
        </authorList>
    </citation>
    <scope>NUCLEOTIDE SEQUENCE [LARGE SCALE GENOMIC DNA]</scope>
    <source>
        <strain evidence="12">CG22_combo_CG10-13_8_21_14_all_47_17</strain>
    </source>
</reference>
<evidence type="ECO:0000256" key="10">
    <source>
        <dbReference type="PIRSR" id="PIRSR001589-3"/>
    </source>
</evidence>
<evidence type="ECO:0000256" key="6">
    <source>
        <dbReference type="ARBA" id="ARBA00022962"/>
    </source>
</evidence>
<comment type="caution">
    <text evidence="12">The sequence shown here is derived from an EMBL/GenBank/DDBJ whole genome shotgun (WGS) entry which is preliminary data.</text>
</comment>